<dbReference type="InterPro" id="IPR010718">
    <property type="entry name" value="DUF1294"/>
</dbReference>
<dbReference type="GO" id="GO:0003676">
    <property type="term" value="F:nucleic acid binding"/>
    <property type="evidence" value="ECO:0007669"/>
    <property type="project" value="InterPro"/>
</dbReference>
<dbReference type="OrthoDB" id="1698854at2"/>
<keyword evidence="1" id="KW-1133">Transmembrane helix</keyword>
<dbReference type="Proteomes" id="UP000321363">
    <property type="component" value="Unassembled WGS sequence"/>
</dbReference>
<name>A0A5C6W2V9_9BACI</name>
<sequence length="87" mass="9946">MIFIFLYYIIINVIGLALMATDKGRAKRKEWRIKESTLWSVSLIGGALGSYIGMRLYRHKTKHTSFKVGLPLLVSLHFGLVLYLAVF</sequence>
<keyword evidence="1" id="KW-0812">Transmembrane</keyword>
<dbReference type="InterPro" id="IPR012156">
    <property type="entry name" value="Cold_shock_CspA"/>
</dbReference>
<evidence type="ECO:0000313" key="2">
    <source>
        <dbReference type="EMBL" id="TXC90170.1"/>
    </source>
</evidence>
<accession>A0A5C6W2V9</accession>
<feature type="transmembrane region" description="Helical" evidence="1">
    <location>
        <begin position="6"/>
        <end position="24"/>
    </location>
</feature>
<dbReference type="PIRSF" id="PIRSF002599">
    <property type="entry name" value="Cold_shock_A"/>
    <property type="match status" value="1"/>
</dbReference>
<proteinExistence type="predicted"/>
<dbReference type="Pfam" id="PF06961">
    <property type="entry name" value="DUF1294"/>
    <property type="match status" value="1"/>
</dbReference>
<keyword evidence="3" id="KW-1185">Reference proteome</keyword>
<keyword evidence="1" id="KW-0472">Membrane</keyword>
<reference evidence="2 3" key="1">
    <citation type="journal article" date="2005" name="Int. J. Syst. Evol. Microbiol.">
        <title>Bacillus litoralis sp. nov., isolated from a tidal flat of the Yellow Sea in Korea.</title>
        <authorList>
            <person name="Yoon J.H."/>
            <person name="Oh T.K."/>
        </authorList>
    </citation>
    <scope>NUCLEOTIDE SEQUENCE [LARGE SCALE GENOMIC DNA]</scope>
    <source>
        <strain evidence="2 3">SW-211</strain>
    </source>
</reference>
<dbReference type="EMBL" id="VOQF01000007">
    <property type="protein sequence ID" value="TXC90170.1"/>
    <property type="molecule type" value="Genomic_DNA"/>
</dbReference>
<organism evidence="2 3">
    <name type="scientific">Metabacillus litoralis</name>
    <dbReference type="NCBI Taxonomy" id="152268"/>
    <lineage>
        <taxon>Bacteria</taxon>
        <taxon>Bacillati</taxon>
        <taxon>Bacillota</taxon>
        <taxon>Bacilli</taxon>
        <taxon>Bacillales</taxon>
        <taxon>Bacillaceae</taxon>
        <taxon>Metabacillus</taxon>
    </lineage>
</organism>
<evidence type="ECO:0000313" key="3">
    <source>
        <dbReference type="Proteomes" id="UP000321363"/>
    </source>
</evidence>
<feature type="transmembrane region" description="Helical" evidence="1">
    <location>
        <begin position="36"/>
        <end position="54"/>
    </location>
</feature>
<protein>
    <submittedName>
        <fullName evidence="2">DUF1294 domain-containing protein</fullName>
    </submittedName>
</protein>
<gene>
    <name evidence="2" type="ORF">FS935_14000</name>
</gene>
<dbReference type="RefSeq" id="WP_146949267.1">
    <property type="nucleotide sequence ID" value="NZ_VOQF01000007.1"/>
</dbReference>
<feature type="transmembrane region" description="Helical" evidence="1">
    <location>
        <begin position="66"/>
        <end position="86"/>
    </location>
</feature>
<dbReference type="AlphaFoldDB" id="A0A5C6W2V9"/>
<evidence type="ECO:0000256" key="1">
    <source>
        <dbReference type="SAM" id="Phobius"/>
    </source>
</evidence>
<comment type="caution">
    <text evidence="2">The sequence shown here is derived from an EMBL/GenBank/DDBJ whole genome shotgun (WGS) entry which is preliminary data.</text>
</comment>